<gene>
    <name evidence="6 8" type="primary">rsmH</name>
    <name evidence="8" type="ORF">FNJ60_08315</name>
</gene>
<dbReference type="AlphaFoldDB" id="A0A5D3FKQ2"/>
<dbReference type="EC" id="2.1.1.199" evidence="6"/>
<comment type="function">
    <text evidence="6">Specifically methylates the N4 position of cytidine in position 1402 (C1402) of 16S rRNA.</text>
</comment>
<dbReference type="GO" id="GO:0005737">
    <property type="term" value="C:cytoplasm"/>
    <property type="evidence" value="ECO:0007669"/>
    <property type="project" value="UniProtKB-SubCell"/>
</dbReference>
<dbReference type="PANTHER" id="PTHR11265">
    <property type="entry name" value="S-ADENOSYL-METHYLTRANSFERASE MRAW"/>
    <property type="match status" value="1"/>
</dbReference>
<evidence type="ECO:0000256" key="1">
    <source>
        <dbReference type="ARBA" id="ARBA00010396"/>
    </source>
</evidence>
<dbReference type="PIRSF" id="PIRSF004486">
    <property type="entry name" value="MraW"/>
    <property type="match status" value="1"/>
</dbReference>
<name>A0A5D3FKQ2_9BACE</name>
<keyword evidence="2 6" id="KW-0698">rRNA processing</keyword>
<keyword evidence="9" id="KW-1185">Reference proteome</keyword>
<sequence>MNKDEQTYHIPVLLKESVDGMNIRPGGIYVDVTFGGGGHSREILSRLGEGGRLFGFDQDEDAERNITENPQFTFVRSNFRYLRNFLRYHGIEQVDGILADLGVSSHHFDDSQRGFSFRFDGELDMRMNKRAGLTAADVVNTYDESRLADIFYLYGELKNSRKLSATLVKARGANHIRTIGEFLEVVKPLFGHEREKKELAKVFQALRIEVNREMEALKEMLQAATEALKPGGRLVVITYHSLEDRMVKNVMKTGNAEGKADVDFFGNLRAPFRLINNKVIVPDKEEIERNPRSRSAKLRIAEKREKPSNE</sequence>
<dbReference type="Pfam" id="PF01795">
    <property type="entry name" value="Methyltransf_5"/>
    <property type="match status" value="1"/>
</dbReference>
<proteinExistence type="inferred from homology"/>
<evidence type="ECO:0000256" key="4">
    <source>
        <dbReference type="ARBA" id="ARBA00022679"/>
    </source>
</evidence>
<dbReference type="InterPro" id="IPR029063">
    <property type="entry name" value="SAM-dependent_MTases_sf"/>
</dbReference>
<dbReference type="NCBIfam" id="TIGR00006">
    <property type="entry name" value="16S rRNA (cytosine(1402)-N(4))-methyltransferase RsmH"/>
    <property type="match status" value="1"/>
</dbReference>
<evidence type="ECO:0000256" key="5">
    <source>
        <dbReference type="ARBA" id="ARBA00022691"/>
    </source>
</evidence>
<keyword evidence="6" id="KW-0963">Cytoplasm</keyword>
<feature type="binding site" evidence="6">
    <location>
        <position position="107"/>
    </location>
    <ligand>
        <name>S-adenosyl-L-methionine</name>
        <dbReference type="ChEBI" id="CHEBI:59789"/>
    </ligand>
</feature>
<feature type="region of interest" description="Disordered" evidence="7">
    <location>
        <begin position="287"/>
        <end position="310"/>
    </location>
</feature>
<comment type="catalytic activity">
    <reaction evidence="6">
        <text>cytidine(1402) in 16S rRNA + S-adenosyl-L-methionine = N(4)-methylcytidine(1402) in 16S rRNA + S-adenosyl-L-homocysteine + H(+)</text>
        <dbReference type="Rhea" id="RHEA:42928"/>
        <dbReference type="Rhea" id="RHEA-COMP:10286"/>
        <dbReference type="Rhea" id="RHEA-COMP:10287"/>
        <dbReference type="ChEBI" id="CHEBI:15378"/>
        <dbReference type="ChEBI" id="CHEBI:57856"/>
        <dbReference type="ChEBI" id="CHEBI:59789"/>
        <dbReference type="ChEBI" id="CHEBI:74506"/>
        <dbReference type="ChEBI" id="CHEBI:82748"/>
        <dbReference type="EC" id="2.1.1.199"/>
    </reaction>
</comment>
<keyword evidence="4 6" id="KW-0808">Transferase</keyword>
<dbReference type="SUPFAM" id="SSF81799">
    <property type="entry name" value="Putative methyltransferase TM0872, insert domain"/>
    <property type="match status" value="1"/>
</dbReference>
<dbReference type="InterPro" id="IPR002903">
    <property type="entry name" value="RsmH"/>
</dbReference>
<dbReference type="EMBL" id="VKLW01000016">
    <property type="protein sequence ID" value="TYK33383.1"/>
    <property type="molecule type" value="Genomic_DNA"/>
</dbReference>
<dbReference type="SUPFAM" id="SSF53335">
    <property type="entry name" value="S-adenosyl-L-methionine-dependent methyltransferases"/>
    <property type="match status" value="1"/>
</dbReference>
<dbReference type="FunFam" id="1.10.150.170:FF:000003">
    <property type="entry name" value="Ribosomal RNA small subunit methyltransferase H"/>
    <property type="match status" value="1"/>
</dbReference>
<dbReference type="Proteomes" id="UP000324383">
    <property type="component" value="Unassembled WGS sequence"/>
</dbReference>
<dbReference type="GO" id="GO:0070475">
    <property type="term" value="P:rRNA base methylation"/>
    <property type="evidence" value="ECO:0007669"/>
    <property type="project" value="UniProtKB-UniRule"/>
</dbReference>
<feature type="binding site" evidence="6">
    <location>
        <position position="79"/>
    </location>
    <ligand>
        <name>S-adenosyl-L-methionine</name>
        <dbReference type="ChEBI" id="CHEBI:59789"/>
    </ligand>
</feature>
<evidence type="ECO:0000256" key="3">
    <source>
        <dbReference type="ARBA" id="ARBA00022603"/>
    </source>
</evidence>
<keyword evidence="5 6" id="KW-0949">S-adenosyl-L-methionine</keyword>
<comment type="similarity">
    <text evidence="1 6">Belongs to the methyltransferase superfamily. RsmH family.</text>
</comment>
<dbReference type="RefSeq" id="WP_148727074.1">
    <property type="nucleotide sequence ID" value="NZ_CP197398.1"/>
</dbReference>
<dbReference type="GO" id="GO:0071424">
    <property type="term" value="F:rRNA (cytosine-N4-)-methyltransferase activity"/>
    <property type="evidence" value="ECO:0007669"/>
    <property type="project" value="UniProtKB-UniRule"/>
</dbReference>
<evidence type="ECO:0000256" key="2">
    <source>
        <dbReference type="ARBA" id="ARBA00022552"/>
    </source>
</evidence>
<evidence type="ECO:0000313" key="9">
    <source>
        <dbReference type="Proteomes" id="UP000324383"/>
    </source>
</evidence>
<keyword evidence="3 6" id="KW-0489">Methyltransferase</keyword>
<dbReference type="PANTHER" id="PTHR11265:SF0">
    <property type="entry name" value="12S RRNA N4-METHYLCYTIDINE METHYLTRANSFERASE"/>
    <property type="match status" value="1"/>
</dbReference>
<dbReference type="Gene3D" id="1.10.150.170">
    <property type="entry name" value="Putative methyltransferase TM0872, insert domain"/>
    <property type="match status" value="1"/>
</dbReference>
<feature type="binding site" evidence="6">
    <location>
        <position position="100"/>
    </location>
    <ligand>
        <name>S-adenosyl-L-methionine</name>
        <dbReference type="ChEBI" id="CHEBI:59789"/>
    </ligand>
</feature>
<evidence type="ECO:0000313" key="8">
    <source>
        <dbReference type="EMBL" id="TYK33383.1"/>
    </source>
</evidence>
<evidence type="ECO:0000256" key="6">
    <source>
        <dbReference type="HAMAP-Rule" id="MF_01007"/>
    </source>
</evidence>
<comment type="caution">
    <text evidence="8">The sequence shown here is derived from an EMBL/GenBank/DDBJ whole genome shotgun (WGS) entry which is preliminary data.</text>
</comment>
<evidence type="ECO:0000256" key="7">
    <source>
        <dbReference type="SAM" id="MobiDB-lite"/>
    </source>
</evidence>
<feature type="compositionally biased region" description="Basic and acidic residues" evidence="7">
    <location>
        <begin position="299"/>
        <end position="310"/>
    </location>
</feature>
<dbReference type="InterPro" id="IPR023397">
    <property type="entry name" value="SAM-dep_MeTrfase_MraW_recog"/>
</dbReference>
<comment type="subcellular location">
    <subcellularLocation>
        <location evidence="6">Cytoplasm</location>
    </subcellularLocation>
</comment>
<reference evidence="8 9" key="1">
    <citation type="submission" date="2019-07" db="EMBL/GenBank/DDBJ databases">
        <title>Draft Genome Sequences of Bacteroides pyogenes Strains Isolated from the Uterus Holstein Dairy Cows with Metritis.</title>
        <authorList>
            <person name="Cunha F."/>
            <person name="Galvao K.N."/>
            <person name="Jeon S.J."/>
            <person name="Jeong K.C."/>
        </authorList>
    </citation>
    <scope>NUCLEOTIDE SEQUENCE [LARGE SCALE GENOMIC DNA]</scope>
    <source>
        <strain evidence="8 9">KG-31</strain>
    </source>
</reference>
<accession>A0A5D3FKQ2</accession>
<dbReference type="Gene3D" id="3.40.50.150">
    <property type="entry name" value="Vaccinia Virus protein VP39"/>
    <property type="match status" value="1"/>
</dbReference>
<feature type="binding site" evidence="6">
    <location>
        <position position="57"/>
    </location>
    <ligand>
        <name>S-adenosyl-L-methionine</name>
        <dbReference type="ChEBI" id="CHEBI:59789"/>
    </ligand>
</feature>
<protein>
    <recommendedName>
        <fullName evidence="6">Ribosomal RNA small subunit methyltransferase H</fullName>
        <ecNumber evidence="6">2.1.1.199</ecNumber>
    </recommendedName>
    <alternativeName>
        <fullName evidence="6">16S rRNA m(4)C1402 methyltransferase</fullName>
    </alternativeName>
    <alternativeName>
        <fullName evidence="6">rRNA (cytosine-N(4)-)-methyltransferase RsmH</fullName>
    </alternativeName>
</protein>
<feature type="binding site" evidence="6">
    <location>
        <begin position="37"/>
        <end position="39"/>
    </location>
    <ligand>
        <name>S-adenosyl-L-methionine</name>
        <dbReference type="ChEBI" id="CHEBI:59789"/>
    </ligand>
</feature>
<dbReference type="HAMAP" id="MF_01007">
    <property type="entry name" value="16SrRNA_methyltr_H"/>
    <property type="match status" value="1"/>
</dbReference>
<organism evidence="8 9">
    <name type="scientific">Bacteroides pyogenes</name>
    <dbReference type="NCBI Taxonomy" id="310300"/>
    <lineage>
        <taxon>Bacteria</taxon>
        <taxon>Pseudomonadati</taxon>
        <taxon>Bacteroidota</taxon>
        <taxon>Bacteroidia</taxon>
        <taxon>Bacteroidales</taxon>
        <taxon>Bacteroidaceae</taxon>
        <taxon>Bacteroides</taxon>
    </lineage>
</organism>